<evidence type="ECO:0000313" key="4">
    <source>
        <dbReference type="Proteomes" id="UP000033187"/>
    </source>
</evidence>
<organism evidence="3 4">
    <name type="scientific">Candidatus Filomicrobium marinum</name>
    <dbReference type="NCBI Taxonomy" id="1608628"/>
    <lineage>
        <taxon>Bacteria</taxon>
        <taxon>Pseudomonadati</taxon>
        <taxon>Pseudomonadota</taxon>
        <taxon>Alphaproteobacteria</taxon>
        <taxon>Hyphomicrobiales</taxon>
        <taxon>Hyphomicrobiaceae</taxon>
        <taxon>Filomicrobium</taxon>
    </lineage>
</organism>
<dbReference type="Proteomes" id="UP000033187">
    <property type="component" value="Chromosome 1"/>
</dbReference>
<keyword evidence="4" id="KW-1185">Reference proteome</keyword>
<dbReference type="KEGG" id="fil:BN1229_v1_1819"/>
<dbReference type="CDD" id="cd08894">
    <property type="entry name" value="SRPBCC_CalC_Aha1-like_1"/>
    <property type="match status" value="1"/>
</dbReference>
<comment type="similarity">
    <text evidence="1">Belongs to the AHA1 family.</text>
</comment>
<sequence>MTSNFNPDGMLAAARDPAKGRFATLTFERDVAAPLSVLWQTWTAPAARAVWSAPTPSVIVEFLEADSGVGGREVSLCKVEGQPNIRCECGWLEWQPALRSVNYEVVSSEGVTQSTALVTADFSGTDERSRLVVTVQLSSLADGMEVGYRQGLDAGLDNLARAAKRTMVLQRVIQAPRTTVWNTWMNPEALPQWWGPDGFSCRTKRIDLRTDGEWVFDMIAPDGTVFPNHHLYTEVRPEERIGYTLLWGENGPKHADAWASFEDQNGATKVTLGMVFSTEAEFRQAKGFGAVELGLQTLGKLERFIKTRGNAAA</sequence>
<dbReference type="RefSeq" id="WP_046477960.1">
    <property type="nucleotide sequence ID" value="NZ_LN829118.1"/>
</dbReference>
<gene>
    <name evidence="3" type="ORF">YBN1229_v1_1822</name>
</gene>
<evidence type="ECO:0000313" key="3">
    <source>
        <dbReference type="EMBL" id="CPR18685.1"/>
    </source>
</evidence>
<name>A0A0D6JEG4_9HYPH</name>
<dbReference type="Pfam" id="PF08327">
    <property type="entry name" value="AHSA1"/>
    <property type="match status" value="1"/>
</dbReference>
<dbReference type="KEGG" id="fiy:BN1229_v1_1822"/>
<dbReference type="EMBL" id="LN829119">
    <property type="protein sequence ID" value="CPR18685.1"/>
    <property type="molecule type" value="Genomic_DNA"/>
</dbReference>
<feature type="domain" description="Activator of Hsp90 ATPase homologue 1/2-like C-terminal" evidence="2">
    <location>
        <begin position="175"/>
        <end position="294"/>
    </location>
</feature>
<dbReference type="InterPro" id="IPR023393">
    <property type="entry name" value="START-like_dom_sf"/>
</dbReference>
<proteinExistence type="inferred from homology"/>
<dbReference type="Gene3D" id="3.30.530.20">
    <property type="match status" value="2"/>
</dbReference>
<accession>A0A0D6JEG4</accession>
<dbReference type="InterPro" id="IPR013538">
    <property type="entry name" value="ASHA1/2-like_C"/>
</dbReference>
<protein>
    <submittedName>
        <fullName evidence="3">Activator of Hsp90 ATPase 1 family protein</fullName>
    </submittedName>
</protein>
<dbReference type="SUPFAM" id="SSF55961">
    <property type="entry name" value="Bet v1-like"/>
    <property type="match status" value="2"/>
</dbReference>
<evidence type="ECO:0000256" key="1">
    <source>
        <dbReference type="ARBA" id="ARBA00006817"/>
    </source>
</evidence>
<evidence type="ECO:0000259" key="2">
    <source>
        <dbReference type="Pfam" id="PF08327"/>
    </source>
</evidence>
<dbReference type="AlphaFoldDB" id="A0A0D6JEG4"/>
<reference evidence="4" key="1">
    <citation type="submission" date="2015-02" db="EMBL/GenBank/DDBJ databases">
        <authorList>
            <person name="Chooi Y.-H."/>
        </authorList>
    </citation>
    <scope>NUCLEOTIDE SEQUENCE [LARGE SCALE GENOMIC DNA]</scope>
    <source>
        <strain evidence="4">strain Y</strain>
    </source>
</reference>